<sequence>MSPHKFKDYSIVKMDIDVRVANATMDAMGKASSDKHLALFAFVVYGLIIEKGVNPAPTVLAETIISLNFIRRK</sequence>
<accession>A0A7J9D7R5</accession>
<protein>
    <submittedName>
        <fullName evidence="1">Uncharacterized protein</fullName>
    </submittedName>
</protein>
<evidence type="ECO:0000313" key="1">
    <source>
        <dbReference type="EMBL" id="MBA0756752.1"/>
    </source>
</evidence>
<dbReference type="AlphaFoldDB" id="A0A7J9D7R5"/>
<gene>
    <name evidence="1" type="ORF">Gogos_021599</name>
</gene>
<dbReference type="Proteomes" id="UP000593579">
    <property type="component" value="Unassembled WGS sequence"/>
</dbReference>
<evidence type="ECO:0000313" key="2">
    <source>
        <dbReference type="Proteomes" id="UP000593579"/>
    </source>
</evidence>
<proteinExistence type="predicted"/>
<comment type="caution">
    <text evidence="1">The sequence shown here is derived from an EMBL/GenBank/DDBJ whole genome shotgun (WGS) entry which is preliminary data.</text>
</comment>
<keyword evidence="2" id="KW-1185">Reference proteome</keyword>
<organism evidence="1 2">
    <name type="scientific">Gossypium gossypioides</name>
    <name type="common">Mexican cotton</name>
    <name type="synonym">Selera gossypioides</name>
    <dbReference type="NCBI Taxonomy" id="34282"/>
    <lineage>
        <taxon>Eukaryota</taxon>
        <taxon>Viridiplantae</taxon>
        <taxon>Streptophyta</taxon>
        <taxon>Embryophyta</taxon>
        <taxon>Tracheophyta</taxon>
        <taxon>Spermatophyta</taxon>
        <taxon>Magnoliopsida</taxon>
        <taxon>eudicotyledons</taxon>
        <taxon>Gunneridae</taxon>
        <taxon>Pentapetalae</taxon>
        <taxon>rosids</taxon>
        <taxon>malvids</taxon>
        <taxon>Malvales</taxon>
        <taxon>Malvaceae</taxon>
        <taxon>Malvoideae</taxon>
        <taxon>Gossypium</taxon>
    </lineage>
</organism>
<reference evidence="1 2" key="1">
    <citation type="journal article" date="2019" name="Genome Biol. Evol.">
        <title>Insights into the evolution of the New World diploid cottons (Gossypium, subgenus Houzingenia) based on genome sequencing.</title>
        <authorList>
            <person name="Grover C.E."/>
            <person name="Arick M.A. 2nd"/>
            <person name="Thrash A."/>
            <person name="Conover J.L."/>
            <person name="Sanders W.S."/>
            <person name="Peterson D.G."/>
            <person name="Frelichowski J.E."/>
            <person name="Scheffler J.A."/>
            <person name="Scheffler B.E."/>
            <person name="Wendel J.F."/>
        </authorList>
    </citation>
    <scope>NUCLEOTIDE SEQUENCE [LARGE SCALE GENOMIC DNA]</scope>
    <source>
        <strain evidence="1">5</strain>
        <tissue evidence="1">Leaf</tissue>
    </source>
</reference>
<name>A0A7J9D7R5_GOSGO</name>
<dbReference type="EMBL" id="JABEZY010323740">
    <property type="protein sequence ID" value="MBA0756752.1"/>
    <property type="molecule type" value="Genomic_DNA"/>
</dbReference>